<sequence length="211" mass="23924">MMIQLDDEQWRLLKLVLSAHGGKRAMEIQSIANRQLETVESDMLALGLIDCSERLDIVRHVDFEAYSEGVRSAQFQAASFAEVEKKLWRTVVQLHSNVVAHDEIQKQSIDAKTLLVRKSYAIPKTKTKLQSNLIMKMQRVGPKAARVVVRSILDDEANPLGPESIAFDNYGWVHVEESADGVFTYMSYMRGNFSVLKNVDMDNMVEFMSAL</sequence>
<dbReference type="Proteomes" id="UP000481153">
    <property type="component" value="Unassembled WGS sequence"/>
</dbReference>
<proteinExistence type="predicted"/>
<gene>
    <name evidence="1" type="ORF">Ae201684_011519</name>
</gene>
<evidence type="ECO:0000313" key="1">
    <source>
        <dbReference type="EMBL" id="KAF0731259.1"/>
    </source>
</evidence>
<accession>A0A6G0WUR6</accession>
<dbReference type="AlphaFoldDB" id="A0A6G0WUR6"/>
<name>A0A6G0WUR6_9STRA</name>
<comment type="caution">
    <text evidence="1">The sequence shown here is derived from an EMBL/GenBank/DDBJ whole genome shotgun (WGS) entry which is preliminary data.</text>
</comment>
<protein>
    <submittedName>
        <fullName evidence="1">Uncharacterized protein</fullName>
    </submittedName>
</protein>
<keyword evidence="2" id="KW-1185">Reference proteome</keyword>
<organism evidence="1 2">
    <name type="scientific">Aphanomyces euteiches</name>
    <dbReference type="NCBI Taxonomy" id="100861"/>
    <lineage>
        <taxon>Eukaryota</taxon>
        <taxon>Sar</taxon>
        <taxon>Stramenopiles</taxon>
        <taxon>Oomycota</taxon>
        <taxon>Saprolegniomycetes</taxon>
        <taxon>Saprolegniales</taxon>
        <taxon>Verrucalvaceae</taxon>
        <taxon>Aphanomyces</taxon>
    </lineage>
</organism>
<evidence type="ECO:0000313" key="2">
    <source>
        <dbReference type="Proteomes" id="UP000481153"/>
    </source>
</evidence>
<dbReference type="EMBL" id="VJMJ01000146">
    <property type="protein sequence ID" value="KAF0731259.1"/>
    <property type="molecule type" value="Genomic_DNA"/>
</dbReference>
<dbReference type="VEuPathDB" id="FungiDB:AeMF1_017103"/>
<reference evidence="1 2" key="1">
    <citation type="submission" date="2019-07" db="EMBL/GenBank/DDBJ databases">
        <title>Genomics analysis of Aphanomyces spp. identifies a new class of oomycete effector associated with host adaptation.</title>
        <authorList>
            <person name="Gaulin E."/>
        </authorList>
    </citation>
    <scope>NUCLEOTIDE SEQUENCE [LARGE SCALE GENOMIC DNA]</scope>
    <source>
        <strain evidence="1 2">ATCC 201684</strain>
    </source>
</reference>